<comment type="subcellular location">
    <subcellularLocation>
        <location evidence="1">Membrane</location>
        <topology evidence="1">Peripheral membrane protein</topology>
    </subcellularLocation>
</comment>
<evidence type="ECO:0000256" key="5">
    <source>
        <dbReference type="ARBA" id="ARBA00026121"/>
    </source>
</evidence>
<evidence type="ECO:0000256" key="3">
    <source>
        <dbReference type="ARBA" id="ARBA00022598"/>
    </source>
</evidence>
<dbReference type="InterPro" id="IPR000873">
    <property type="entry name" value="AMP-dep_synth/lig_dom"/>
</dbReference>
<dbReference type="Gene3D" id="3.40.50.980">
    <property type="match status" value="2"/>
</dbReference>
<dbReference type="GO" id="GO:0016020">
    <property type="term" value="C:membrane"/>
    <property type="evidence" value="ECO:0007669"/>
    <property type="project" value="UniProtKB-SubCell"/>
</dbReference>
<name>A0A0N8KEV7_9HYPH</name>
<evidence type="ECO:0000256" key="6">
    <source>
        <dbReference type="ARBA" id="ARBA00039545"/>
    </source>
</evidence>
<dbReference type="Proteomes" id="UP000182800">
    <property type="component" value="Unassembled WGS sequence"/>
</dbReference>
<dbReference type="PANTHER" id="PTHR43767:SF8">
    <property type="entry name" value="LONG-CHAIN-FATTY-ACID--COA LIGASE"/>
    <property type="match status" value="1"/>
</dbReference>
<dbReference type="Pfam" id="PF00501">
    <property type="entry name" value="AMP-binding"/>
    <property type="match status" value="1"/>
</dbReference>
<feature type="domain" description="AMP-dependent synthetase/ligase" evidence="9">
    <location>
        <begin position="75"/>
        <end position="463"/>
    </location>
</feature>
<dbReference type="GO" id="GO:0004467">
    <property type="term" value="F:long-chain fatty acid-CoA ligase activity"/>
    <property type="evidence" value="ECO:0007669"/>
    <property type="project" value="UniProtKB-EC"/>
</dbReference>
<dbReference type="Gene3D" id="3.30.300.30">
    <property type="match status" value="1"/>
</dbReference>
<evidence type="ECO:0000313" key="13">
    <source>
        <dbReference type="Proteomes" id="UP000050497"/>
    </source>
</evidence>
<dbReference type="InterPro" id="IPR045851">
    <property type="entry name" value="AMP-bd_C_sf"/>
</dbReference>
<evidence type="ECO:0000259" key="9">
    <source>
        <dbReference type="Pfam" id="PF00501"/>
    </source>
</evidence>
<gene>
    <name evidence="11" type="primary">fadD</name>
    <name evidence="12" type="ORF">GA0071312_2248</name>
    <name evidence="11" type="ORF">HLUCCO17_02255</name>
</gene>
<proteinExistence type="predicted"/>
<dbReference type="InterPro" id="IPR025110">
    <property type="entry name" value="AMP-bd_C"/>
</dbReference>
<evidence type="ECO:0000256" key="4">
    <source>
        <dbReference type="ARBA" id="ARBA00023136"/>
    </source>
</evidence>
<sequence>MCDENTGGKPSRKRETARGGAMKAASRKSSAPAKNTRRQSCASHDIPRPWRDHYPDFVAHEIDESAVPDLAGLYDRAVSRFGQADAFESFGVRMRFTDLDGHVRAVAAWLSAQGYGRGDRIAVMMPNVMAYPAILFGILKAGCVVVNVNPLYTVRELRHQITDSGAKVLFVLENFAHTVERSDLAKAALEHVVLVAPGDLLGLKGHLVNAVSRYVKRVVPRYDLPDAIRLRAVQRHPGAAAYRPRDIARDDIAFLQYTGGTTGLPKGATLLHGNVAANVAQLEAWIGHEMEAHEDKVMITALPLYHVFSLTACLLFFHFGARQVLIANPRDISGLVDTLKTTPFNCVVLVNTLYDALASHSRIGEVDFAHLYLSIAGGMPTQKAVARKWKALTGTAIIEGYGLSETSPVVTANRLDLEEFSGAIGYPLPSTDVTIRDQEGNLLGCDTEGELCVRGPQVMARYWNQPQETKKVMTQDGFLRTGDVAVLQEDGLVRIVDRLKDTISVSGFNVYPNEVESVLADHPQIAEAAVIGVPDAHSGERVVAYVVRRDTALSEQQIRAHCWELLTPYKLPREIRFRDALPRTNVGKVLRRALRDSDDGAGKRDQVGEGSAS</sequence>
<accession>A0A0N8KEV7</accession>
<dbReference type="SUPFAM" id="SSF56801">
    <property type="entry name" value="Acetyl-CoA synthetase-like"/>
    <property type="match status" value="1"/>
</dbReference>
<evidence type="ECO:0000313" key="12">
    <source>
        <dbReference type="EMBL" id="SCC81312.1"/>
    </source>
</evidence>
<protein>
    <recommendedName>
        <fullName evidence="6">Long-chain-fatty-acid--CoA ligase</fullName>
        <ecNumber evidence="5">6.2.1.3</ecNumber>
    </recommendedName>
    <alternativeName>
        <fullName evidence="7">Long-chain acyl-CoA synthetase</fullName>
    </alternativeName>
</protein>
<evidence type="ECO:0000313" key="14">
    <source>
        <dbReference type="Proteomes" id="UP000182800"/>
    </source>
</evidence>
<reference evidence="12 14" key="2">
    <citation type="submission" date="2016-08" db="EMBL/GenBank/DDBJ databases">
        <authorList>
            <person name="Varghese N."/>
            <person name="Submissions Spin"/>
        </authorList>
    </citation>
    <scope>NUCLEOTIDE SEQUENCE [LARGE SCALE GENOMIC DNA]</scope>
    <source>
        <strain evidence="12 14">HL-109</strain>
    </source>
</reference>
<reference evidence="11 13" key="1">
    <citation type="submission" date="2015-09" db="EMBL/GenBank/DDBJ databases">
        <title>Identification and resolution of microdiversity through metagenomic sequencing of parallel consortia.</title>
        <authorList>
            <person name="Nelson W.C."/>
            <person name="Romine M.F."/>
            <person name="Lindemann S.R."/>
        </authorList>
    </citation>
    <scope>NUCLEOTIDE SEQUENCE [LARGE SCALE GENOMIC DNA]</scope>
    <source>
        <strain evidence="11">HL-109</strain>
    </source>
</reference>
<evidence type="ECO:0000259" key="10">
    <source>
        <dbReference type="Pfam" id="PF13193"/>
    </source>
</evidence>
<dbReference type="InterPro" id="IPR020845">
    <property type="entry name" value="AMP-binding_CS"/>
</dbReference>
<dbReference type="AlphaFoldDB" id="A0A0N8KEV7"/>
<dbReference type="InterPro" id="IPR050237">
    <property type="entry name" value="ATP-dep_AMP-bd_enzyme"/>
</dbReference>
<dbReference type="STRING" id="1653334.GA0071312_2248"/>
<comment type="pathway">
    <text evidence="2">Lipid metabolism; fatty acid beta-oxidation.</text>
</comment>
<feature type="domain" description="AMP-binding enzyme C-terminal" evidence="10">
    <location>
        <begin position="514"/>
        <end position="588"/>
    </location>
</feature>
<dbReference type="Proteomes" id="UP000050497">
    <property type="component" value="Unassembled WGS sequence"/>
</dbReference>
<dbReference type="EC" id="6.2.1.3" evidence="5"/>
<dbReference type="PANTHER" id="PTHR43767">
    <property type="entry name" value="LONG-CHAIN-FATTY-ACID--COA LIGASE"/>
    <property type="match status" value="1"/>
</dbReference>
<keyword evidence="3 11" id="KW-0436">Ligase</keyword>
<dbReference type="PATRIC" id="fig|1653334.4.peg.969"/>
<evidence type="ECO:0000256" key="7">
    <source>
        <dbReference type="ARBA" id="ARBA00042773"/>
    </source>
</evidence>
<evidence type="ECO:0000256" key="2">
    <source>
        <dbReference type="ARBA" id="ARBA00005005"/>
    </source>
</evidence>
<evidence type="ECO:0000256" key="8">
    <source>
        <dbReference type="SAM" id="MobiDB-lite"/>
    </source>
</evidence>
<keyword evidence="14" id="KW-1185">Reference proteome</keyword>
<dbReference type="EMBL" id="FMBM01000002">
    <property type="protein sequence ID" value="SCC81312.1"/>
    <property type="molecule type" value="Genomic_DNA"/>
</dbReference>
<evidence type="ECO:0000313" key="11">
    <source>
        <dbReference type="EMBL" id="KPQ12410.1"/>
    </source>
</evidence>
<dbReference type="CDD" id="cd05936">
    <property type="entry name" value="FC-FACS_FadD_like"/>
    <property type="match status" value="1"/>
</dbReference>
<evidence type="ECO:0000256" key="1">
    <source>
        <dbReference type="ARBA" id="ARBA00004170"/>
    </source>
</evidence>
<keyword evidence="4" id="KW-0472">Membrane</keyword>
<dbReference type="PROSITE" id="PS00455">
    <property type="entry name" value="AMP_BINDING"/>
    <property type="match status" value="1"/>
</dbReference>
<dbReference type="Pfam" id="PF13193">
    <property type="entry name" value="AMP-binding_C"/>
    <property type="match status" value="1"/>
</dbReference>
<organism evidence="11 13">
    <name type="scientific">Saliniramus fredricksonii</name>
    <dbReference type="NCBI Taxonomy" id="1653334"/>
    <lineage>
        <taxon>Bacteria</taxon>
        <taxon>Pseudomonadati</taxon>
        <taxon>Pseudomonadota</taxon>
        <taxon>Alphaproteobacteria</taxon>
        <taxon>Hyphomicrobiales</taxon>
        <taxon>Salinarimonadaceae</taxon>
        <taxon>Saliniramus</taxon>
    </lineage>
</organism>
<feature type="compositionally biased region" description="Low complexity" evidence="8">
    <location>
        <begin position="21"/>
        <end position="34"/>
    </location>
</feature>
<feature type="region of interest" description="Disordered" evidence="8">
    <location>
        <begin position="1"/>
        <end position="47"/>
    </location>
</feature>
<comment type="caution">
    <text evidence="11">The sequence shown here is derived from an EMBL/GenBank/DDBJ whole genome shotgun (WGS) entry which is preliminary data.</text>
</comment>
<dbReference type="Gene3D" id="2.30.38.10">
    <property type="entry name" value="Luciferase, Domain 3"/>
    <property type="match status" value="1"/>
</dbReference>
<dbReference type="EMBL" id="LJSX01000002">
    <property type="protein sequence ID" value="KPQ12410.1"/>
    <property type="molecule type" value="Genomic_DNA"/>
</dbReference>